<dbReference type="EMBL" id="CP046172">
    <property type="protein sequence ID" value="QIS16431.1"/>
    <property type="molecule type" value="Genomic_DNA"/>
</dbReference>
<protein>
    <submittedName>
        <fullName evidence="1">Uncharacterized protein</fullName>
    </submittedName>
</protein>
<evidence type="ECO:0000313" key="2">
    <source>
        <dbReference type="Proteomes" id="UP000503540"/>
    </source>
</evidence>
<reference evidence="1 2" key="1">
    <citation type="journal article" date="2019" name="ACS Chem. Biol.">
        <title>Identification and Mobilization of a Cryptic Antibiotic Biosynthesis Gene Locus from a Human-Pathogenic Nocardia Isolate.</title>
        <authorList>
            <person name="Herisse M."/>
            <person name="Ishida K."/>
            <person name="Porter J.L."/>
            <person name="Howden B."/>
            <person name="Hertweck C."/>
            <person name="Stinear T.P."/>
            <person name="Pidot S.J."/>
        </authorList>
    </citation>
    <scope>NUCLEOTIDE SEQUENCE [LARGE SCALE GENOMIC DNA]</scope>
    <source>
        <strain evidence="1 2">AUSMDU00012717</strain>
    </source>
</reference>
<proteinExistence type="predicted"/>
<accession>A0A6G9YTL1</accession>
<dbReference type="Proteomes" id="UP000503540">
    <property type="component" value="Chromosome"/>
</dbReference>
<dbReference type="RefSeq" id="WP_167478520.1">
    <property type="nucleotide sequence ID" value="NZ_CP046172.1"/>
</dbReference>
<evidence type="ECO:0000313" key="1">
    <source>
        <dbReference type="EMBL" id="QIS16431.1"/>
    </source>
</evidence>
<gene>
    <name evidence="1" type="ORF">F5544_43115</name>
</gene>
<keyword evidence="2" id="KW-1185">Reference proteome</keyword>
<name>A0A6G9YTL1_9NOCA</name>
<dbReference type="AlphaFoldDB" id="A0A6G9YTL1"/>
<organism evidence="1 2">
    <name type="scientific">Nocardia arthritidis</name>
    <dbReference type="NCBI Taxonomy" id="228602"/>
    <lineage>
        <taxon>Bacteria</taxon>
        <taxon>Bacillati</taxon>
        <taxon>Actinomycetota</taxon>
        <taxon>Actinomycetes</taxon>
        <taxon>Mycobacteriales</taxon>
        <taxon>Nocardiaceae</taxon>
        <taxon>Nocardia</taxon>
    </lineage>
</organism>
<sequence length="491" mass="55450">MRVKTDELREFLIDPDPEIRRQVWGALEDDIFEWEVLHARALVVLQVLGDEQFAHAWPDCIEIFRAMRPNGMVFTLLVRALTVWELSGPGGRLLDALGVPAGTTLPDFTTESVGELRIECLMCERERTEARVCRQVAALVMLLASRTESVRRLALERLGNLGPGVAPILRTVRRSKLPGRCDVLQVLAEFGWEEIDSADAGLLRRLIRSKQLTEVPQPMELRAGWFAVPTTDQAAVLEAMDLHNPAPATLRMGFDRYRWERTWQPLPINSFSWPSEYQPNSYLDRGVFVTPGLDGWTLIVGDTAWADGIYGDEPDDEVRRRCRQLSRRFGTAHWYSHGDNGHGWDADWCVAADGVLQQGCVVLDDEVVVLPDDSGRKSTVEQLRAWLNDNDHGTGHREPIPDSFRVLSRREAIAALRGKFQANDNVDDIVEDEVSYRPNALTHWEFGVKGVSWRLSVNPERLGPHTRIEGTGVLAVPADVRDERRRGAYPI</sequence>
<dbReference type="KEGG" id="nah:F5544_43115"/>